<dbReference type="OrthoDB" id="5794840at2759"/>
<reference evidence="3" key="2">
    <citation type="submission" date="2019-09" db="UniProtKB">
        <authorList>
            <consortium name="WormBaseParasite"/>
        </authorList>
    </citation>
    <scope>IDENTIFICATION</scope>
</reference>
<gene>
    <name evidence="1" type="ORF">HPBE_LOCUS4777</name>
</gene>
<dbReference type="AlphaFoldDB" id="A0A183FEH3"/>
<proteinExistence type="predicted"/>
<reference evidence="1 2" key="1">
    <citation type="submission" date="2018-11" db="EMBL/GenBank/DDBJ databases">
        <authorList>
            <consortium name="Pathogen Informatics"/>
        </authorList>
    </citation>
    <scope>NUCLEOTIDE SEQUENCE [LARGE SCALE GENOMIC DNA]</scope>
</reference>
<accession>A0A3P7WNU0</accession>
<protein>
    <submittedName>
        <fullName evidence="1 3">Uncharacterized protein</fullName>
    </submittedName>
</protein>
<sequence>MVGNFGWPAVGSNCRRDPALPPISLRVSSYKRKTNNIFSAVNDFFCSGIVWKDCSDYCVKCKGREHGKCHKVHTSDCKDGYRCGCLGKHVAKSEILQDAATCRLGL</sequence>
<accession>A0A183FEH3</accession>
<dbReference type="WBParaSite" id="HPBE_0000477601-mRNA-1">
    <property type="protein sequence ID" value="HPBE_0000477601-mRNA-1"/>
    <property type="gene ID" value="HPBE_0000477601"/>
</dbReference>
<evidence type="ECO:0000313" key="2">
    <source>
        <dbReference type="Proteomes" id="UP000050761"/>
    </source>
</evidence>
<dbReference type="Proteomes" id="UP000050761">
    <property type="component" value="Unassembled WGS sequence"/>
</dbReference>
<evidence type="ECO:0000313" key="3">
    <source>
        <dbReference type="WBParaSite" id="HPBE_0000477601-mRNA-1"/>
    </source>
</evidence>
<dbReference type="InterPro" id="IPR038456">
    <property type="entry name" value="Macin_sf"/>
</dbReference>
<name>A0A183FEH3_HELPZ</name>
<dbReference type="EMBL" id="UZAH01025363">
    <property type="protein sequence ID" value="VDO62356.1"/>
    <property type="molecule type" value="Genomic_DNA"/>
</dbReference>
<dbReference type="Gene3D" id="3.30.30.100">
    <property type="match status" value="1"/>
</dbReference>
<evidence type="ECO:0000313" key="1">
    <source>
        <dbReference type="EMBL" id="VDO62356.1"/>
    </source>
</evidence>
<organism evidence="2 3">
    <name type="scientific">Heligmosomoides polygyrus</name>
    <name type="common">Parasitic roundworm</name>
    <dbReference type="NCBI Taxonomy" id="6339"/>
    <lineage>
        <taxon>Eukaryota</taxon>
        <taxon>Metazoa</taxon>
        <taxon>Ecdysozoa</taxon>
        <taxon>Nematoda</taxon>
        <taxon>Chromadorea</taxon>
        <taxon>Rhabditida</taxon>
        <taxon>Rhabditina</taxon>
        <taxon>Rhabditomorpha</taxon>
        <taxon>Strongyloidea</taxon>
        <taxon>Heligmosomidae</taxon>
        <taxon>Heligmosomoides</taxon>
    </lineage>
</organism>
<keyword evidence="2" id="KW-1185">Reference proteome</keyword>